<comment type="function">
    <text evidence="10">Releases the supercoiling and torsional tension of DNA, which is introduced during the DNA replication and transcription, by transiently cleaving and rejoining one strand of the DNA duplex. Introduces a single-strand break via transesterification at a target site in duplex DNA. The scissile phosphodiester is attacked by the catalytic tyrosine of the enzyme, resulting in the formation of a DNA-(5'-phosphotyrosyl)-enzyme intermediate and the expulsion of a 3'-OH DNA strand. The free DNA strand then undergoes passage around the unbroken strand, thus removing DNA supercoils. Finally, in the religation step, the DNA 3'-OH attacks the covalent intermediate to expel the active-site tyrosine and restore the DNA phosphodiester backbone.</text>
</comment>
<dbReference type="HAMAP" id="MF_00952">
    <property type="entry name" value="Topoisom_1_prok"/>
    <property type="match status" value="1"/>
</dbReference>
<dbReference type="CDD" id="cd03363">
    <property type="entry name" value="TOPRIM_TopoIA_TopoI"/>
    <property type="match status" value="1"/>
</dbReference>
<dbReference type="InterPro" id="IPR000380">
    <property type="entry name" value="Topo_IA"/>
</dbReference>
<gene>
    <name evidence="10 13" type="primary">topA</name>
    <name evidence="13" type="ORF">ENW73_07405</name>
</gene>
<dbReference type="Gene3D" id="3.40.50.140">
    <property type="match status" value="1"/>
</dbReference>
<evidence type="ECO:0000259" key="11">
    <source>
        <dbReference type="PROSITE" id="PS50880"/>
    </source>
</evidence>
<dbReference type="PROSITE" id="PS52039">
    <property type="entry name" value="TOPO_IA_2"/>
    <property type="match status" value="1"/>
</dbReference>
<dbReference type="InterPro" id="IPR013497">
    <property type="entry name" value="Topo_IA_cen"/>
</dbReference>
<dbReference type="NCBIfam" id="TIGR01051">
    <property type="entry name" value="topA_bact"/>
    <property type="match status" value="1"/>
</dbReference>
<dbReference type="GO" id="GO:0006265">
    <property type="term" value="P:DNA topological change"/>
    <property type="evidence" value="ECO:0007669"/>
    <property type="project" value="UniProtKB-UniRule"/>
</dbReference>
<organism evidence="13">
    <name type="scientific">candidate division WOR-3 bacterium</name>
    <dbReference type="NCBI Taxonomy" id="2052148"/>
    <lineage>
        <taxon>Bacteria</taxon>
        <taxon>Bacteria division WOR-3</taxon>
    </lineage>
</organism>
<dbReference type="SMART" id="SM00493">
    <property type="entry name" value="TOPRIM"/>
    <property type="match status" value="1"/>
</dbReference>
<evidence type="ECO:0000256" key="5">
    <source>
        <dbReference type="ARBA" id="ARBA00022833"/>
    </source>
</evidence>
<keyword evidence="3" id="KW-0479">Metal-binding</keyword>
<dbReference type="Gene3D" id="1.10.290.10">
    <property type="entry name" value="Topoisomerase I, domain 4"/>
    <property type="match status" value="1"/>
</dbReference>
<dbReference type="InterPro" id="IPR003601">
    <property type="entry name" value="Topo_IA_2"/>
</dbReference>
<dbReference type="Gene3D" id="1.10.460.10">
    <property type="entry name" value="Topoisomerase I, domain 2"/>
    <property type="match status" value="1"/>
</dbReference>
<dbReference type="SUPFAM" id="SSF57783">
    <property type="entry name" value="Zinc beta-ribbon"/>
    <property type="match status" value="3"/>
</dbReference>
<evidence type="ECO:0000256" key="9">
    <source>
        <dbReference type="ARBA" id="ARBA00023235"/>
    </source>
</evidence>
<dbReference type="SUPFAM" id="SSF56712">
    <property type="entry name" value="Prokaryotic type I DNA topoisomerase"/>
    <property type="match status" value="1"/>
</dbReference>
<dbReference type="InterPro" id="IPR023405">
    <property type="entry name" value="Topo_IA_core_domain"/>
</dbReference>
<feature type="domain" description="Topo IA-type catalytic" evidence="12">
    <location>
        <begin position="135"/>
        <end position="560"/>
    </location>
</feature>
<comment type="caution">
    <text evidence="13">The sequence shown here is derived from an EMBL/GenBank/DDBJ whole genome shotgun (WGS) entry which is preliminary data.</text>
</comment>
<dbReference type="Pfam" id="PF01751">
    <property type="entry name" value="Toprim"/>
    <property type="match status" value="1"/>
</dbReference>
<keyword evidence="4" id="KW-0863">Zinc-finger</keyword>
<dbReference type="Gene3D" id="2.70.20.10">
    <property type="entry name" value="Topoisomerase I, domain 3"/>
    <property type="match status" value="1"/>
</dbReference>
<feature type="active site" description="O-(5'-phospho-DNA)-tyrosine intermediate" evidence="10">
    <location>
        <position position="306"/>
    </location>
</feature>
<dbReference type="InterPro" id="IPR013824">
    <property type="entry name" value="Topo_IA_cen_sub1"/>
</dbReference>
<evidence type="ECO:0000256" key="10">
    <source>
        <dbReference type="HAMAP-Rule" id="MF_00952"/>
    </source>
</evidence>
<protein>
    <recommendedName>
        <fullName evidence="10">DNA topoisomerase 1</fullName>
        <ecNumber evidence="10">5.6.2.1</ecNumber>
    </recommendedName>
    <alternativeName>
        <fullName evidence="10">DNA topoisomerase I</fullName>
    </alternativeName>
</protein>
<dbReference type="GO" id="GO:0003917">
    <property type="term" value="F:DNA topoisomerase type I (single strand cut, ATP-independent) activity"/>
    <property type="evidence" value="ECO:0007669"/>
    <property type="project" value="UniProtKB-UniRule"/>
</dbReference>
<dbReference type="InterPro" id="IPR006171">
    <property type="entry name" value="TOPRIM_dom"/>
</dbReference>
<dbReference type="GO" id="GO:0005694">
    <property type="term" value="C:chromosome"/>
    <property type="evidence" value="ECO:0007669"/>
    <property type="project" value="InterPro"/>
</dbReference>
<feature type="site" description="Interaction with DNA" evidence="10">
    <location>
        <position position="308"/>
    </location>
</feature>
<proteinExistence type="inferred from homology"/>
<evidence type="ECO:0000256" key="1">
    <source>
        <dbReference type="ARBA" id="ARBA00000213"/>
    </source>
</evidence>
<dbReference type="InterPro" id="IPR013826">
    <property type="entry name" value="Topo_IA_cen_sub3"/>
</dbReference>
<dbReference type="InterPro" id="IPR005733">
    <property type="entry name" value="TopoI_bac-type"/>
</dbReference>
<comment type="similarity">
    <text evidence="2 10">Belongs to the type IA topoisomerase family.</text>
</comment>
<keyword evidence="5" id="KW-0862">Zinc</keyword>
<reference evidence="13" key="1">
    <citation type="journal article" date="2020" name="mSystems">
        <title>Genome- and Community-Level Interaction Insights into Carbon Utilization and Element Cycling Functions of Hydrothermarchaeota in Hydrothermal Sediment.</title>
        <authorList>
            <person name="Zhou Z."/>
            <person name="Liu Y."/>
            <person name="Xu W."/>
            <person name="Pan J."/>
            <person name="Luo Z.H."/>
            <person name="Li M."/>
        </authorList>
    </citation>
    <scope>NUCLEOTIDE SEQUENCE [LARGE SCALE GENOMIC DNA]</scope>
    <source>
        <strain evidence="13">SpSt-876</strain>
    </source>
</reference>
<dbReference type="EMBL" id="DTLI01000174">
    <property type="protein sequence ID" value="HHS52673.1"/>
    <property type="molecule type" value="Genomic_DNA"/>
</dbReference>
<dbReference type="EC" id="5.6.2.1" evidence="10"/>
<accession>A0A7C6AA96</accession>
<feature type="domain" description="Toprim" evidence="11">
    <location>
        <begin position="10"/>
        <end position="120"/>
    </location>
</feature>
<dbReference type="InterPro" id="IPR003602">
    <property type="entry name" value="Topo_IA_DNA-bd_dom"/>
</dbReference>
<evidence type="ECO:0000256" key="2">
    <source>
        <dbReference type="ARBA" id="ARBA00009446"/>
    </source>
</evidence>
<dbReference type="GO" id="GO:0008270">
    <property type="term" value="F:zinc ion binding"/>
    <property type="evidence" value="ECO:0007669"/>
    <property type="project" value="UniProtKB-KW"/>
</dbReference>
<feature type="site" description="Interaction with DNA" evidence="10">
    <location>
        <position position="145"/>
    </location>
</feature>
<dbReference type="InterPro" id="IPR013825">
    <property type="entry name" value="Topo_IA_cen_sub2"/>
</dbReference>
<evidence type="ECO:0000256" key="8">
    <source>
        <dbReference type="ARBA" id="ARBA00023125"/>
    </source>
</evidence>
<evidence type="ECO:0000256" key="3">
    <source>
        <dbReference type="ARBA" id="ARBA00022723"/>
    </source>
</evidence>
<dbReference type="GO" id="GO:0003677">
    <property type="term" value="F:DNA binding"/>
    <property type="evidence" value="ECO:0007669"/>
    <property type="project" value="UniProtKB-KW"/>
</dbReference>
<evidence type="ECO:0000259" key="12">
    <source>
        <dbReference type="PROSITE" id="PS52039"/>
    </source>
</evidence>
<comment type="subunit">
    <text evidence="10">Monomer.</text>
</comment>
<feature type="site" description="Interaction with DNA" evidence="10">
    <location>
        <position position="40"/>
    </location>
</feature>
<dbReference type="PANTHER" id="PTHR42785">
    <property type="entry name" value="DNA TOPOISOMERASE, TYPE IA, CORE"/>
    <property type="match status" value="1"/>
</dbReference>
<feature type="site" description="Interaction with DNA" evidence="10">
    <location>
        <position position="161"/>
    </location>
</feature>
<feature type="site" description="Interaction with DNA" evidence="10">
    <location>
        <position position="149"/>
    </location>
</feature>
<dbReference type="SMART" id="SM00436">
    <property type="entry name" value="TOP1Bc"/>
    <property type="match status" value="1"/>
</dbReference>
<dbReference type="Gene3D" id="3.30.65.10">
    <property type="entry name" value="Bacterial Topoisomerase I, domain 1"/>
    <property type="match status" value="2"/>
</dbReference>
<dbReference type="AlphaFoldDB" id="A0A7C6AA96"/>
<feature type="site" description="Interaction with DNA" evidence="10">
    <location>
        <position position="146"/>
    </location>
</feature>
<name>A0A7C6AA96_UNCW3</name>
<feature type="site" description="Interaction with DNA" evidence="10">
    <location>
        <position position="154"/>
    </location>
</feature>
<evidence type="ECO:0000256" key="6">
    <source>
        <dbReference type="ARBA" id="ARBA00022842"/>
    </source>
</evidence>
<feature type="site" description="Interaction with DNA" evidence="10">
    <location>
        <position position="492"/>
    </location>
</feature>
<evidence type="ECO:0000256" key="4">
    <source>
        <dbReference type="ARBA" id="ARBA00022771"/>
    </source>
</evidence>
<dbReference type="InterPro" id="IPR028612">
    <property type="entry name" value="Topoisom_1_IA"/>
</dbReference>
<keyword evidence="6" id="KW-0460">Magnesium</keyword>
<sequence length="708" mass="81703">MAEIKEFVRGGLLIVESPTKAKTIRQLIKNRLTVLSSSGHIKDLPKSRLGVNIELDFEPNYIRIRNKAKIIKELKEAAKKAKIIYLGSDPDREGEAIAYHIFEEIGNGKNIKRVLFYEITKQGVEQALDNPTEIDFKKVDSHKARRVLDRLVGYLVSPMLWQVLKRGLSAGRVQTVALRLICEREREIRDFVPEEYWTIKAKFLTETNQEFWAELVKIGDKKCNIPNEETAKKIEKDLSCPTMKYHISQVTNTEQHRSPLPPFITSTLQQEASRRLGFSAQKTMVIAQQLFEGIELADETTGLITYPRTDSVRIAEEFIDKTRDFIKGEFGESYLPKTARIFKDRKRTQGAHEAIRPTSITRTPEKIKKYLKPDQFRLYDLIYRRFLAAQMADAVYSVTSVEISGSDYKFSASAIKQKFDGFEKVYGERVMEKVLPILKKGEEVFLKEVNPEQHFTQPPPRYTEGTLVKKLESNGISRPSTYATIVSTLFERGYVRRIEGRLHPTELGFLVTDILIPRFSDVFEVNFTKEMEEELDLIEAGEKDWRAVVRKFYEPFRDDLEKAEKELPQIKNNMQEVLTEVCPKCGKPLLARWGRYGKFIACSDYPNCKFIKKEAPKLLAEKCPECNKPLVERTSKYGKFIACSDYPNCRYIKKEQPKELEQVCPVCGKPLLERFGRYGKFIACSDYPNCKYTVKRRSSKSQDKGDKA</sequence>
<dbReference type="InterPro" id="IPR034149">
    <property type="entry name" value="TOPRIM_TopoI"/>
</dbReference>
<dbReference type="InterPro" id="IPR013498">
    <property type="entry name" value="Topo_IA_Znf"/>
</dbReference>
<dbReference type="Pfam" id="PF01131">
    <property type="entry name" value="Topoisom_bac"/>
    <property type="match status" value="1"/>
</dbReference>
<dbReference type="CDD" id="cd00186">
    <property type="entry name" value="TOP1Ac"/>
    <property type="match status" value="1"/>
</dbReference>
<feature type="region of interest" description="Interaction with DNA" evidence="10">
    <location>
        <begin position="169"/>
        <end position="174"/>
    </location>
</feature>
<dbReference type="PROSITE" id="PS50880">
    <property type="entry name" value="TOPRIM"/>
    <property type="match status" value="1"/>
</dbReference>
<evidence type="ECO:0000313" key="13">
    <source>
        <dbReference type="EMBL" id="HHS52673.1"/>
    </source>
</evidence>
<keyword evidence="7 10" id="KW-0799">Topoisomerase</keyword>
<keyword evidence="9 10" id="KW-0413">Isomerase</keyword>
<comment type="catalytic activity">
    <reaction evidence="1 10">
        <text>ATP-independent breakage of single-stranded DNA, followed by passage and rejoining.</text>
        <dbReference type="EC" id="5.6.2.1"/>
    </reaction>
</comment>
<evidence type="ECO:0000256" key="7">
    <source>
        <dbReference type="ARBA" id="ARBA00023029"/>
    </source>
</evidence>
<keyword evidence="8 10" id="KW-0238">DNA-binding</keyword>
<dbReference type="SMART" id="SM00437">
    <property type="entry name" value="TOP1Ac"/>
    <property type="match status" value="1"/>
</dbReference>
<dbReference type="PRINTS" id="PR00417">
    <property type="entry name" value="PRTPISMRASEI"/>
</dbReference>
<dbReference type="PANTHER" id="PTHR42785:SF1">
    <property type="entry name" value="DNA TOPOISOMERASE"/>
    <property type="match status" value="1"/>
</dbReference>
<dbReference type="Pfam" id="PF01396">
    <property type="entry name" value="Zn_ribbon_Top1"/>
    <property type="match status" value="3"/>
</dbReference>